<dbReference type="EMBL" id="JAWJWE010000003">
    <property type="protein sequence ID" value="KAK6638783.1"/>
    <property type="molecule type" value="Genomic_DNA"/>
</dbReference>
<dbReference type="Gene3D" id="3.90.1200.10">
    <property type="match status" value="1"/>
</dbReference>
<dbReference type="PANTHER" id="PTHR11012">
    <property type="entry name" value="PROTEIN KINASE-LIKE DOMAIN-CONTAINING"/>
    <property type="match status" value="1"/>
</dbReference>
<evidence type="ECO:0000313" key="2">
    <source>
        <dbReference type="EMBL" id="KAK6638783.1"/>
    </source>
</evidence>
<proteinExistence type="predicted"/>
<dbReference type="PANTHER" id="PTHR11012:SF30">
    <property type="entry name" value="PROTEIN KINASE-LIKE DOMAIN-CONTAINING"/>
    <property type="match status" value="1"/>
</dbReference>
<dbReference type="Pfam" id="PF02958">
    <property type="entry name" value="EcKL"/>
    <property type="match status" value="1"/>
</dbReference>
<organism evidence="2 3">
    <name type="scientific">Polyplax serrata</name>
    <name type="common">Common mouse louse</name>
    <dbReference type="NCBI Taxonomy" id="468196"/>
    <lineage>
        <taxon>Eukaryota</taxon>
        <taxon>Metazoa</taxon>
        <taxon>Ecdysozoa</taxon>
        <taxon>Arthropoda</taxon>
        <taxon>Hexapoda</taxon>
        <taxon>Insecta</taxon>
        <taxon>Pterygota</taxon>
        <taxon>Neoptera</taxon>
        <taxon>Paraneoptera</taxon>
        <taxon>Psocodea</taxon>
        <taxon>Troctomorpha</taxon>
        <taxon>Phthiraptera</taxon>
        <taxon>Anoplura</taxon>
        <taxon>Polyplacidae</taxon>
        <taxon>Polyplax</taxon>
    </lineage>
</organism>
<feature type="domain" description="CHK kinase-like" evidence="1">
    <location>
        <begin position="127"/>
        <end position="330"/>
    </location>
</feature>
<gene>
    <name evidence="2" type="ORF">RUM43_007052</name>
</gene>
<evidence type="ECO:0000313" key="3">
    <source>
        <dbReference type="Proteomes" id="UP001372834"/>
    </source>
</evidence>
<name>A0AAN8PLT0_POLSC</name>
<dbReference type="AlphaFoldDB" id="A0AAN8PLT0"/>
<dbReference type="InterPro" id="IPR015897">
    <property type="entry name" value="CHK_kinase-like"/>
</dbReference>
<dbReference type="SMART" id="SM00587">
    <property type="entry name" value="CHK"/>
    <property type="match status" value="1"/>
</dbReference>
<dbReference type="Proteomes" id="UP001372834">
    <property type="component" value="Unassembled WGS sequence"/>
</dbReference>
<dbReference type="SUPFAM" id="SSF56112">
    <property type="entry name" value="Protein kinase-like (PK-like)"/>
    <property type="match status" value="1"/>
</dbReference>
<dbReference type="InterPro" id="IPR004119">
    <property type="entry name" value="EcKL"/>
</dbReference>
<reference evidence="2 3" key="1">
    <citation type="submission" date="2023-10" db="EMBL/GenBank/DDBJ databases">
        <title>Genomes of two closely related lineages of the louse Polyplax serrata with different host specificities.</title>
        <authorList>
            <person name="Martinu J."/>
            <person name="Tarabai H."/>
            <person name="Stefka J."/>
            <person name="Hypsa V."/>
        </authorList>
    </citation>
    <scope>NUCLEOTIDE SEQUENCE [LARGE SCALE GENOMIC DNA]</scope>
    <source>
        <strain evidence="2">HR10_N</strain>
    </source>
</reference>
<comment type="caution">
    <text evidence="2">The sequence shown here is derived from an EMBL/GenBank/DDBJ whole genome shotgun (WGS) entry which is preliminary data.</text>
</comment>
<sequence length="422" mass="48229">MEALQRRDSDISLAFFQEVLGQSDPDIQLTSVQVSEASGRGDNYTSMVYRVRATGTRNKQPWSKSFVYKCLPTSRIRREAFKSDALFLNEVSFYTRVLPAMLKFQASRGCDDFNEVPKVFLAKEDVLVLEDMKQRQYVMADRKKFLNVEHCEAVVKALAKFHGLSLGMKSLEPELFQSEVVDSVTECLFKTENEEWYRDYYKSATENAVEFVKECLVTTEDRTKYLDKFENFLDESFFGRMVRLVQPEEPISVVCHGDCWTNNILFKYTETGQLSRVGLCFLDFQLIRYGSPALDLVNFLYVCTSSVLRSSHMNYLIGVYCDTLKGFLLKLGSSSDLFGGLDFTEIIHREIHRCGKFGLGLAVDMIPISTCDSDQAPDLYADVADENSEGEGESEKPVWTKSEVCRRRMTDLVQELIDKGDL</sequence>
<protein>
    <recommendedName>
        <fullName evidence="1">CHK kinase-like domain-containing protein</fullName>
    </recommendedName>
</protein>
<evidence type="ECO:0000259" key="1">
    <source>
        <dbReference type="SMART" id="SM00587"/>
    </source>
</evidence>
<dbReference type="InterPro" id="IPR011009">
    <property type="entry name" value="Kinase-like_dom_sf"/>
</dbReference>
<accession>A0AAN8PLT0</accession>